<organism evidence="2 3">
    <name type="scientific">Limosa lapponica baueri</name>
    <dbReference type="NCBI Taxonomy" id="1758121"/>
    <lineage>
        <taxon>Eukaryota</taxon>
        <taxon>Metazoa</taxon>
        <taxon>Chordata</taxon>
        <taxon>Craniata</taxon>
        <taxon>Vertebrata</taxon>
        <taxon>Euteleostomi</taxon>
        <taxon>Archelosauria</taxon>
        <taxon>Archosauria</taxon>
        <taxon>Dinosauria</taxon>
        <taxon>Saurischia</taxon>
        <taxon>Theropoda</taxon>
        <taxon>Coelurosauria</taxon>
        <taxon>Aves</taxon>
        <taxon>Neognathae</taxon>
        <taxon>Neoaves</taxon>
        <taxon>Charadriiformes</taxon>
        <taxon>Scolopacidae</taxon>
        <taxon>Limosa</taxon>
    </lineage>
</organism>
<reference evidence="3" key="2">
    <citation type="submission" date="2017-12" db="EMBL/GenBank/DDBJ databases">
        <title>Genome sequence of the Bar-tailed Godwit (Limosa lapponica baueri).</title>
        <authorList>
            <person name="Lima N.C.B."/>
            <person name="Parody-Merino A.M."/>
            <person name="Battley P.F."/>
            <person name="Fidler A.E."/>
            <person name="Prosdocimi F."/>
        </authorList>
    </citation>
    <scope>NUCLEOTIDE SEQUENCE [LARGE SCALE GENOMIC DNA]</scope>
</reference>
<dbReference type="AlphaFoldDB" id="A0A2I0T837"/>
<dbReference type="OrthoDB" id="9394145at2759"/>
<evidence type="ECO:0000256" key="1">
    <source>
        <dbReference type="SAM" id="MobiDB-lite"/>
    </source>
</evidence>
<keyword evidence="3" id="KW-1185">Reference proteome</keyword>
<evidence type="ECO:0000313" key="3">
    <source>
        <dbReference type="Proteomes" id="UP000233556"/>
    </source>
</evidence>
<accession>A0A2I0T837</accession>
<gene>
    <name evidence="2" type="ORF">llap_19731</name>
</gene>
<proteinExistence type="predicted"/>
<name>A0A2I0T837_LIMLA</name>
<reference evidence="3" key="1">
    <citation type="submission" date="2017-11" db="EMBL/GenBank/DDBJ databases">
        <authorList>
            <person name="Lima N.C."/>
            <person name="Parody-Merino A.M."/>
            <person name="Battley P.F."/>
            <person name="Fidler A.E."/>
            <person name="Prosdocimi F."/>
        </authorList>
    </citation>
    <scope>NUCLEOTIDE SEQUENCE [LARGE SCALE GENOMIC DNA]</scope>
</reference>
<dbReference type="Proteomes" id="UP000233556">
    <property type="component" value="Unassembled WGS sequence"/>
</dbReference>
<dbReference type="EMBL" id="KZ515774">
    <property type="protein sequence ID" value="PKU29965.1"/>
    <property type="molecule type" value="Genomic_DNA"/>
</dbReference>
<sequence length="69" mass="7693">MPRKRLPLPSSREIDTSEMPGRIAGMTPAAQPPATEKGSLDIRKVTDAFFIAVYTTKLLLKLYEEPIAY</sequence>
<protein>
    <submittedName>
        <fullName evidence="2">Uncharacterized protein</fullName>
    </submittedName>
</protein>
<feature type="region of interest" description="Disordered" evidence="1">
    <location>
        <begin position="1"/>
        <end position="38"/>
    </location>
</feature>
<evidence type="ECO:0000313" key="2">
    <source>
        <dbReference type="EMBL" id="PKU29965.1"/>
    </source>
</evidence>